<dbReference type="GO" id="GO:0016020">
    <property type="term" value="C:membrane"/>
    <property type="evidence" value="ECO:0007669"/>
    <property type="project" value="UniProtKB-SubCell"/>
</dbReference>
<evidence type="ECO:0000256" key="3">
    <source>
        <dbReference type="ARBA" id="ARBA00022692"/>
    </source>
</evidence>
<evidence type="ECO:0000256" key="6">
    <source>
        <dbReference type="SAM" id="Coils"/>
    </source>
</evidence>
<dbReference type="PANTHER" id="PTHR34478:SF1">
    <property type="entry name" value="PROTEIN LEMA"/>
    <property type="match status" value="1"/>
</dbReference>
<dbReference type="EMBL" id="DTDJ01000021">
    <property type="protein sequence ID" value="HGL17134.1"/>
    <property type="molecule type" value="Genomic_DNA"/>
</dbReference>
<reference evidence="7" key="1">
    <citation type="journal article" date="2020" name="mSystems">
        <title>Genome- and Community-Level Interaction Insights into Carbon Utilization and Element Cycling Functions of Hydrothermarchaeota in Hydrothermal Sediment.</title>
        <authorList>
            <person name="Zhou Z."/>
            <person name="Liu Y."/>
            <person name="Xu W."/>
            <person name="Pan J."/>
            <person name="Luo Z.H."/>
            <person name="Li M."/>
        </authorList>
    </citation>
    <scope>NUCLEOTIDE SEQUENCE [LARGE SCALE GENOMIC DNA]</scope>
    <source>
        <strain evidence="7">SpSt-69</strain>
    </source>
</reference>
<feature type="coiled-coil region" evidence="6">
    <location>
        <begin position="110"/>
        <end position="137"/>
    </location>
</feature>
<evidence type="ECO:0000256" key="1">
    <source>
        <dbReference type="ARBA" id="ARBA00004167"/>
    </source>
</evidence>
<sequence>MSMFLIILVVLALLVIVFISIYNGLVRMRFMVKNAFADIDVQLKKRHDLIPNLVETVKGYASHERTTLENVIKARQMAVSSTTPEDKMKSENMLTQALRQLFAVVENYPNLKANENFMMLQRELSNIEEAIQNARRYYNAVVRDYNTRIRIFPSNIIASMFGFKEEPFFEIGLPEEREVPRVQF</sequence>
<dbReference type="SUPFAM" id="SSF140478">
    <property type="entry name" value="LemA-like"/>
    <property type="match status" value="1"/>
</dbReference>
<gene>
    <name evidence="7" type="ORF">ENU66_02205</name>
</gene>
<comment type="subcellular location">
    <subcellularLocation>
        <location evidence="1">Membrane</location>
        <topology evidence="1">Single-pass membrane protein</topology>
    </subcellularLocation>
</comment>
<dbReference type="Gene3D" id="1.20.1440.20">
    <property type="entry name" value="LemA-like domain"/>
    <property type="match status" value="1"/>
</dbReference>
<organism evidence="7">
    <name type="scientific">candidate division WOR-3 bacterium</name>
    <dbReference type="NCBI Taxonomy" id="2052148"/>
    <lineage>
        <taxon>Bacteria</taxon>
        <taxon>Bacteria division WOR-3</taxon>
    </lineage>
</organism>
<evidence type="ECO:0000256" key="2">
    <source>
        <dbReference type="ARBA" id="ARBA00008854"/>
    </source>
</evidence>
<dbReference type="InterPro" id="IPR023353">
    <property type="entry name" value="LemA-like_dom_sf"/>
</dbReference>
<keyword evidence="3" id="KW-0812">Transmembrane</keyword>
<evidence type="ECO:0000256" key="5">
    <source>
        <dbReference type="ARBA" id="ARBA00023136"/>
    </source>
</evidence>
<accession>A0A7V3ZX05</accession>
<comment type="caution">
    <text evidence="7">The sequence shown here is derived from an EMBL/GenBank/DDBJ whole genome shotgun (WGS) entry which is preliminary data.</text>
</comment>
<comment type="similarity">
    <text evidence="2">Belongs to the LemA family.</text>
</comment>
<evidence type="ECO:0000256" key="4">
    <source>
        <dbReference type="ARBA" id="ARBA00022989"/>
    </source>
</evidence>
<proteinExistence type="inferred from homology"/>
<dbReference type="AlphaFoldDB" id="A0A7V3ZX05"/>
<protein>
    <submittedName>
        <fullName evidence="7">LemA family protein</fullName>
    </submittedName>
</protein>
<dbReference type="Pfam" id="PF04011">
    <property type="entry name" value="LemA"/>
    <property type="match status" value="1"/>
</dbReference>
<dbReference type="PANTHER" id="PTHR34478">
    <property type="entry name" value="PROTEIN LEMA"/>
    <property type="match status" value="1"/>
</dbReference>
<dbReference type="InterPro" id="IPR007156">
    <property type="entry name" value="MamQ_LemA"/>
</dbReference>
<keyword evidence="6" id="KW-0175">Coiled coil</keyword>
<evidence type="ECO:0000313" key="7">
    <source>
        <dbReference type="EMBL" id="HGL17134.1"/>
    </source>
</evidence>
<name>A0A7V3ZX05_UNCW3</name>
<keyword evidence="5" id="KW-0472">Membrane</keyword>
<keyword evidence="4" id="KW-1133">Transmembrane helix</keyword>